<dbReference type="HAMAP" id="MF_01369_B">
    <property type="entry name" value="Ribosomal_uL23_B"/>
    <property type="match status" value="1"/>
</dbReference>
<organism evidence="6">
    <name type="scientific">Koliella corcontica</name>
    <dbReference type="NCBI Taxonomy" id="155904"/>
    <lineage>
        <taxon>Eukaryota</taxon>
        <taxon>Viridiplantae</taxon>
        <taxon>Chlorophyta</taxon>
        <taxon>core chlorophytes</taxon>
        <taxon>Trebouxiophyceae</taxon>
        <taxon>Prasiolales</taxon>
        <taxon>Koliellaceae</taxon>
        <taxon>Koliella</taxon>
    </lineage>
</organism>
<accession>A0A097KMZ2</accession>
<evidence type="ECO:0000256" key="1">
    <source>
        <dbReference type="ARBA" id="ARBA00006700"/>
    </source>
</evidence>
<gene>
    <name evidence="5 6" type="primary">rpl23</name>
</gene>
<keyword evidence="5" id="KW-0699">rRNA-binding</keyword>
<evidence type="ECO:0000313" key="6">
    <source>
        <dbReference type="EMBL" id="AIT94550.1"/>
    </source>
</evidence>
<name>A0A097KMZ2_9CHLO</name>
<dbReference type="InterPro" id="IPR012677">
    <property type="entry name" value="Nucleotide-bd_a/b_plait_sf"/>
</dbReference>
<dbReference type="Pfam" id="PF00276">
    <property type="entry name" value="Ribosomal_L23"/>
    <property type="match status" value="1"/>
</dbReference>
<dbReference type="GO" id="GO:0009507">
    <property type="term" value="C:chloroplast"/>
    <property type="evidence" value="ECO:0007669"/>
    <property type="project" value="UniProtKB-SubCell"/>
</dbReference>
<keyword evidence="6" id="KW-0934">Plastid</keyword>
<dbReference type="GO" id="GO:0006412">
    <property type="term" value="P:translation"/>
    <property type="evidence" value="ECO:0007669"/>
    <property type="project" value="UniProtKB-UniRule"/>
</dbReference>
<keyword evidence="6" id="KW-0150">Chloroplast</keyword>
<comment type="subcellular location">
    <subcellularLocation>
        <location evidence="5">Plastid</location>
        <location evidence="5">Chloroplast</location>
    </subcellularLocation>
</comment>
<dbReference type="AlphaFoldDB" id="A0A097KMZ2"/>
<evidence type="ECO:0000256" key="5">
    <source>
        <dbReference type="HAMAP-Rule" id="MF_01369"/>
    </source>
</evidence>
<reference evidence="6" key="1">
    <citation type="journal article" date="2014" name="BMC Evol. Biol.">
        <title>Chloroplast phylogenomic analysis resolves deep-level relationships within the green algal class Trebouxiophyceae.</title>
        <authorList>
            <person name="Lemieux C."/>
            <person name="Otis C."/>
            <person name="Turmel M."/>
        </authorList>
    </citation>
    <scope>NUCLEOTIDE SEQUENCE</scope>
</reference>
<dbReference type="EMBL" id="KM462874">
    <property type="protein sequence ID" value="AIT94550.1"/>
    <property type="molecule type" value="Genomic_DNA"/>
</dbReference>
<proteinExistence type="inferred from homology"/>
<keyword evidence="5" id="KW-0694">RNA-binding</keyword>
<comment type="similarity">
    <text evidence="1 5">Belongs to the universal ribosomal protein uL23 family.</text>
</comment>
<keyword evidence="2 5" id="KW-0689">Ribosomal protein</keyword>
<dbReference type="GeneID" id="22159792"/>
<keyword evidence="3 5" id="KW-0687">Ribonucleoprotein</keyword>
<evidence type="ECO:0000256" key="3">
    <source>
        <dbReference type="ARBA" id="ARBA00023274"/>
    </source>
</evidence>
<comment type="subunit">
    <text evidence="5">Part of the 50S ribosomal subunit.</text>
</comment>
<dbReference type="InterPro" id="IPR013025">
    <property type="entry name" value="Ribosomal_uL23-like"/>
</dbReference>
<dbReference type="GO" id="GO:0003735">
    <property type="term" value="F:structural constituent of ribosome"/>
    <property type="evidence" value="ECO:0007669"/>
    <property type="project" value="InterPro"/>
</dbReference>
<evidence type="ECO:0000256" key="4">
    <source>
        <dbReference type="ARBA" id="ARBA00035287"/>
    </source>
</evidence>
<dbReference type="SUPFAM" id="SSF54189">
    <property type="entry name" value="Ribosomal proteins S24e, L23 and L15e"/>
    <property type="match status" value="1"/>
</dbReference>
<sequence>MLFPKHLVKCPILSEKAIRLLENNQYTFDIDLKLSKPQVKKLIENLFSVNVTKINTHIKPRKEKRFSTFKGFKKQYKRVIFTLKEGQVITAIKENF</sequence>
<comment type="function">
    <text evidence="5">Binds to 23S rRNA.</text>
</comment>
<dbReference type="GO" id="GO:1990904">
    <property type="term" value="C:ribonucleoprotein complex"/>
    <property type="evidence" value="ECO:0007669"/>
    <property type="project" value="UniProtKB-KW"/>
</dbReference>
<dbReference type="RefSeq" id="YP_009105795.1">
    <property type="nucleotide sequence ID" value="NC_025536.1"/>
</dbReference>
<dbReference type="Gene3D" id="3.30.70.330">
    <property type="match status" value="1"/>
</dbReference>
<dbReference type="GO" id="GO:0019843">
    <property type="term" value="F:rRNA binding"/>
    <property type="evidence" value="ECO:0007669"/>
    <property type="project" value="UniProtKB-UniRule"/>
</dbReference>
<dbReference type="GO" id="GO:0005840">
    <property type="term" value="C:ribosome"/>
    <property type="evidence" value="ECO:0007669"/>
    <property type="project" value="UniProtKB-KW"/>
</dbReference>
<protein>
    <recommendedName>
        <fullName evidence="4 5">Large ribosomal subunit protein uL23c</fullName>
    </recommendedName>
</protein>
<geneLocation type="chloroplast" evidence="6"/>
<dbReference type="PANTHER" id="PTHR11620">
    <property type="entry name" value="60S RIBOSOMAL PROTEIN L23A"/>
    <property type="match status" value="1"/>
</dbReference>
<dbReference type="InterPro" id="IPR012678">
    <property type="entry name" value="Ribosomal_uL23/eL15/eS24_sf"/>
</dbReference>
<evidence type="ECO:0000256" key="2">
    <source>
        <dbReference type="ARBA" id="ARBA00022980"/>
    </source>
</evidence>